<accession>A0A426YFZ2</accession>
<gene>
    <name evidence="1" type="ORF">B296_00019517</name>
</gene>
<dbReference type="AlphaFoldDB" id="A0A426YFZ2"/>
<evidence type="ECO:0000313" key="1">
    <source>
        <dbReference type="EMBL" id="RRT50682.1"/>
    </source>
</evidence>
<evidence type="ECO:0000313" key="2">
    <source>
        <dbReference type="Proteomes" id="UP000287651"/>
    </source>
</evidence>
<dbReference type="Proteomes" id="UP000287651">
    <property type="component" value="Unassembled WGS sequence"/>
</dbReference>
<organism evidence="1 2">
    <name type="scientific">Ensete ventricosum</name>
    <name type="common">Abyssinian banana</name>
    <name type="synonym">Musa ensete</name>
    <dbReference type="NCBI Taxonomy" id="4639"/>
    <lineage>
        <taxon>Eukaryota</taxon>
        <taxon>Viridiplantae</taxon>
        <taxon>Streptophyta</taxon>
        <taxon>Embryophyta</taxon>
        <taxon>Tracheophyta</taxon>
        <taxon>Spermatophyta</taxon>
        <taxon>Magnoliopsida</taxon>
        <taxon>Liliopsida</taxon>
        <taxon>Zingiberales</taxon>
        <taxon>Musaceae</taxon>
        <taxon>Ensete</taxon>
    </lineage>
</organism>
<sequence length="106" mass="11890">MARRNANIAPSHISREVHLELISWAYEIGWQQGRPKTMQLRTRMECVGSLPGLCKGVHRKKTETRRKIVKGSRKACWDDGCTATAQDSGGCQRLNRPGYAAELLVP</sequence>
<proteinExistence type="predicted"/>
<comment type="caution">
    <text evidence="1">The sequence shown here is derived from an EMBL/GenBank/DDBJ whole genome shotgun (WGS) entry which is preliminary data.</text>
</comment>
<reference evidence="1 2" key="1">
    <citation type="journal article" date="2014" name="Agronomy (Basel)">
        <title>A Draft Genome Sequence for Ensete ventricosum, the Drought-Tolerant Tree Against Hunger.</title>
        <authorList>
            <person name="Harrison J."/>
            <person name="Moore K.A."/>
            <person name="Paszkiewicz K."/>
            <person name="Jones T."/>
            <person name="Grant M."/>
            <person name="Ambacheew D."/>
            <person name="Muzemil S."/>
            <person name="Studholme D.J."/>
        </authorList>
    </citation>
    <scope>NUCLEOTIDE SEQUENCE [LARGE SCALE GENOMIC DNA]</scope>
</reference>
<protein>
    <submittedName>
        <fullName evidence="1">Uncharacterized protein</fullName>
    </submittedName>
</protein>
<dbReference type="EMBL" id="AMZH03012626">
    <property type="protein sequence ID" value="RRT50682.1"/>
    <property type="molecule type" value="Genomic_DNA"/>
</dbReference>
<name>A0A426YFZ2_ENSVE</name>